<evidence type="ECO:0008006" key="3">
    <source>
        <dbReference type="Google" id="ProtNLM"/>
    </source>
</evidence>
<comment type="caution">
    <text evidence="1">The sequence shown here is derived from an EMBL/GenBank/DDBJ whole genome shotgun (WGS) entry which is preliminary data.</text>
</comment>
<accession>A0A0W0VNC6</accession>
<reference evidence="1 2" key="1">
    <citation type="submission" date="2015-11" db="EMBL/GenBank/DDBJ databases">
        <title>Genomic analysis of 38 Legionella species identifies large and diverse effector repertoires.</title>
        <authorList>
            <person name="Burstein D."/>
            <person name="Amaro F."/>
            <person name="Zusman T."/>
            <person name="Lifshitz Z."/>
            <person name="Cohen O."/>
            <person name="Gilbert J.A."/>
            <person name="Pupko T."/>
            <person name="Shuman H.A."/>
            <person name="Segal G."/>
        </authorList>
    </citation>
    <scope>NUCLEOTIDE SEQUENCE [LARGE SCALE GENOMIC DNA]</scope>
    <source>
        <strain evidence="1 2">ATCC 49505</strain>
    </source>
</reference>
<evidence type="ECO:0000313" key="2">
    <source>
        <dbReference type="Proteomes" id="UP000054997"/>
    </source>
</evidence>
<name>A0A0W0VNC6_9GAMM</name>
<gene>
    <name evidence="1" type="ORF">Llon_0840</name>
</gene>
<dbReference type="OrthoDB" id="5652468at2"/>
<dbReference type="Proteomes" id="UP000054997">
    <property type="component" value="Unassembled WGS sequence"/>
</dbReference>
<dbReference type="EMBL" id="LNYK01000014">
    <property type="protein sequence ID" value="KTD21675.1"/>
    <property type="molecule type" value="Genomic_DNA"/>
</dbReference>
<sequence length="315" mass="34850">MTLSSIYFQFQFCGENLINRLAFENKVNIFDTELSQAPSAYRDAVYGYAFGKHVEEVNQLLKKNDSLLPEAVMGYARGGALKEADKLISNCKQNKDAALKAKIFGMAQAGNTLQVNIALHTSSEKYLLPAILGYASANLKEPLFNLLEGTRYYGDAIKEAAKNGHSALVEELLTACGINCNESAAKDTLNAVEEIAIQRMLNKALIGYTQGCHFADAGKMIALGANPVHAVSELENMPGSKTEAIALFTKRIPNKQMYSKTVNELQKRSFDFKETFFKSNHTPKDAEKIDLEKLQSDFLQLFPDKNAGIENRNTQ</sequence>
<evidence type="ECO:0000313" key="1">
    <source>
        <dbReference type="EMBL" id="KTD21675.1"/>
    </source>
</evidence>
<dbReference type="RefSeq" id="WP_058528842.1">
    <property type="nucleotide sequence ID" value="NZ_CAAAHZ010000002.1"/>
</dbReference>
<dbReference type="AlphaFoldDB" id="A0A0W0VNC6"/>
<organism evidence="1 2">
    <name type="scientific">Legionella londiniensis</name>
    <dbReference type="NCBI Taxonomy" id="45068"/>
    <lineage>
        <taxon>Bacteria</taxon>
        <taxon>Pseudomonadati</taxon>
        <taxon>Pseudomonadota</taxon>
        <taxon>Gammaproteobacteria</taxon>
        <taxon>Legionellales</taxon>
        <taxon>Legionellaceae</taxon>
        <taxon>Legionella</taxon>
    </lineage>
</organism>
<dbReference type="PATRIC" id="fig|45068.5.peg.900"/>
<protein>
    <recommendedName>
        <fullName evidence="3">Ankyrin repeats (3 copies)</fullName>
    </recommendedName>
</protein>
<proteinExistence type="predicted"/>
<keyword evidence="2" id="KW-1185">Reference proteome</keyword>